<keyword evidence="1" id="KW-0119">Carbohydrate metabolism</keyword>
<dbReference type="PANTHER" id="PTHR43772:SF2">
    <property type="entry name" value="PUTATIVE (AFU_ORTHOLOGUE AFUA_2G04480)-RELATED"/>
    <property type="match status" value="1"/>
</dbReference>
<dbReference type="PANTHER" id="PTHR43772">
    <property type="entry name" value="ENDO-1,4-BETA-XYLANASE"/>
    <property type="match status" value="1"/>
</dbReference>
<dbReference type="Pfam" id="PF24793">
    <property type="entry name" value="GINT1_N"/>
    <property type="match status" value="1"/>
</dbReference>
<dbReference type="InterPro" id="IPR056442">
    <property type="entry name" value="GINT1_N"/>
</dbReference>
<sequence length="316" mass="36623">MKSIFLLALLLLGILYGFALDRYKIFPYRTIESLYTGLPVEGDFSLGIYEGKTPFDLNESNISNPILTKEDITDIDAGFIADPFMIFKDDEYSLFFEILNKKDKQGDIGYATSKNGKDWNYGEVIINEDFHLSYPYVFEWQNDYYMIPESGKDFSVRLYKATSFPKQWEYQGNLLSGYKYTDPSIFRHNDKWWMFVSTGKSNVLNLYYSDELTKGWKAHPMNPIIKKNGHIARPSGRVITDGDKIYRFTQDDAPRYGIQVFAFEITELTETTYKEKKVSERPIVKPTGTGWNATGMHHVDPHKIDGRWITVVDGRD</sequence>
<accession>A0A1W1BHH6</accession>
<proteinExistence type="predicted"/>
<reference evidence="3" key="1">
    <citation type="submission" date="2016-10" db="EMBL/GenBank/DDBJ databases">
        <authorList>
            <person name="de Groot N.N."/>
        </authorList>
    </citation>
    <scope>NUCLEOTIDE SEQUENCE</scope>
</reference>
<dbReference type="AlphaFoldDB" id="A0A1W1BHH6"/>
<dbReference type="SUPFAM" id="SSF75005">
    <property type="entry name" value="Arabinanase/levansucrase/invertase"/>
    <property type="match status" value="1"/>
</dbReference>
<name>A0A1W1BHH6_9ZZZZ</name>
<evidence type="ECO:0000256" key="1">
    <source>
        <dbReference type="ARBA" id="ARBA00023277"/>
    </source>
</evidence>
<evidence type="ECO:0000259" key="2">
    <source>
        <dbReference type="Pfam" id="PF24793"/>
    </source>
</evidence>
<protein>
    <recommendedName>
        <fullName evidence="2">Glucosamine inositolphosphorylceramide transferase 1 N-terminal domain-containing protein</fullName>
    </recommendedName>
</protein>
<dbReference type="Gene3D" id="2.115.10.20">
    <property type="entry name" value="Glycosyl hydrolase domain, family 43"/>
    <property type="match status" value="2"/>
</dbReference>
<dbReference type="InterPro" id="IPR052176">
    <property type="entry name" value="Glycosyl_Hydrlase_43_Enz"/>
</dbReference>
<dbReference type="InterPro" id="IPR023296">
    <property type="entry name" value="Glyco_hydro_beta-prop_sf"/>
</dbReference>
<dbReference type="EMBL" id="FPHE01000039">
    <property type="protein sequence ID" value="SFV52977.1"/>
    <property type="molecule type" value="Genomic_DNA"/>
</dbReference>
<gene>
    <name evidence="3" type="ORF">MNB_SV-12-638</name>
</gene>
<feature type="domain" description="Glucosamine inositolphosphorylceramide transferase 1 N-terminal" evidence="2">
    <location>
        <begin position="41"/>
        <end position="314"/>
    </location>
</feature>
<organism evidence="3">
    <name type="scientific">hydrothermal vent metagenome</name>
    <dbReference type="NCBI Taxonomy" id="652676"/>
    <lineage>
        <taxon>unclassified sequences</taxon>
        <taxon>metagenomes</taxon>
        <taxon>ecological metagenomes</taxon>
    </lineage>
</organism>
<evidence type="ECO:0000313" key="3">
    <source>
        <dbReference type="EMBL" id="SFV52977.1"/>
    </source>
</evidence>